<dbReference type="SUPFAM" id="SSF46689">
    <property type="entry name" value="Homeodomain-like"/>
    <property type="match status" value="1"/>
</dbReference>
<dbReference type="PROSITE" id="PS50994">
    <property type="entry name" value="INTEGRASE"/>
    <property type="match status" value="1"/>
</dbReference>
<dbReference type="GO" id="GO:0003676">
    <property type="term" value="F:nucleic acid binding"/>
    <property type="evidence" value="ECO:0007669"/>
    <property type="project" value="InterPro"/>
</dbReference>
<dbReference type="InterPro" id="IPR012337">
    <property type="entry name" value="RNaseH-like_sf"/>
</dbReference>
<sequence>MPHRRAMLTPFGRLLLVQRVCEQNWSVPRAAESAGVSRMTVYKWLRRYQTEGMAGLDDRSSRPWSSPRQTSAREVAAVLQLRRRRRWGPHRIAPTLGIPRSTVYAVLRRQGESRLSDQDRSTGLRIRYVRENPGELLHLDVKKLGRIPEGGGHALLGDQARVRRGGGWEYLHVAIDDCSRVAYGEIRPADDGPQAAGFLLAAAGYFRDHGVHIERVMTDRAYAYTHSRLFESALSEIGAKHKLTSPRRPQTNGKAEAFIKTSLREWAYAQLYLSNQERVQALPLWLAYYNHHRTHTELKDQTPMAALVSNVSRKYT</sequence>
<dbReference type="InterPro" id="IPR009057">
    <property type="entry name" value="Homeodomain-like_sf"/>
</dbReference>
<proteinExistence type="predicted"/>
<evidence type="ECO:0000313" key="2">
    <source>
        <dbReference type="EMBL" id="MBJ7603001.1"/>
    </source>
</evidence>
<dbReference type="NCBIfam" id="NF033577">
    <property type="entry name" value="transpos_IS481"/>
    <property type="match status" value="1"/>
</dbReference>
<dbReference type="Proteomes" id="UP000620075">
    <property type="component" value="Unassembled WGS sequence"/>
</dbReference>
<dbReference type="SUPFAM" id="SSF53098">
    <property type="entry name" value="Ribonuclease H-like"/>
    <property type="match status" value="1"/>
</dbReference>
<evidence type="ECO:0000259" key="1">
    <source>
        <dbReference type="PROSITE" id="PS50994"/>
    </source>
</evidence>
<dbReference type="Pfam" id="PF13011">
    <property type="entry name" value="LZ_Tnp_IS481"/>
    <property type="match status" value="1"/>
</dbReference>
<dbReference type="EMBL" id="JAEKNQ010000030">
    <property type="protein sequence ID" value="MBJ7603001.1"/>
    <property type="molecule type" value="Genomic_DNA"/>
</dbReference>
<dbReference type="InterPro" id="IPR024967">
    <property type="entry name" value="DNA-bd_IS481-type"/>
</dbReference>
<dbReference type="PANTHER" id="PTHR35004">
    <property type="entry name" value="TRANSPOSASE RV3428C-RELATED"/>
    <property type="match status" value="1"/>
</dbReference>
<dbReference type="Pfam" id="PF13683">
    <property type="entry name" value="rve_3"/>
    <property type="match status" value="1"/>
</dbReference>
<dbReference type="Gene3D" id="3.30.420.10">
    <property type="entry name" value="Ribonuclease H-like superfamily/Ribonuclease H"/>
    <property type="match status" value="1"/>
</dbReference>
<name>A0A934KGF1_9BACT</name>
<protein>
    <submittedName>
        <fullName evidence="2">IS481 family transposase</fullName>
    </submittedName>
</protein>
<dbReference type="RefSeq" id="WP_338178277.1">
    <property type="nucleotide sequence ID" value="NZ_JAEKNQ010000030.1"/>
</dbReference>
<evidence type="ECO:0000313" key="3">
    <source>
        <dbReference type="Proteomes" id="UP000620075"/>
    </source>
</evidence>
<feature type="domain" description="Integrase catalytic" evidence="1">
    <location>
        <begin position="129"/>
        <end position="311"/>
    </location>
</feature>
<dbReference type="InterPro" id="IPR047656">
    <property type="entry name" value="IS481-like_transpos"/>
</dbReference>
<dbReference type="AlphaFoldDB" id="A0A934KGF1"/>
<dbReference type="InterPro" id="IPR001584">
    <property type="entry name" value="Integrase_cat-core"/>
</dbReference>
<dbReference type="GO" id="GO:0015074">
    <property type="term" value="P:DNA integration"/>
    <property type="evidence" value="ECO:0007669"/>
    <property type="project" value="InterPro"/>
</dbReference>
<dbReference type="InterPro" id="IPR036397">
    <property type="entry name" value="RNaseH_sf"/>
</dbReference>
<reference evidence="2 3" key="1">
    <citation type="submission" date="2020-10" db="EMBL/GenBank/DDBJ databases">
        <title>Ca. Dormibacterota MAGs.</title>
        <authorList>
            <person name="Montgomery K."/>
        </authorList>
    </citation>
    <scope>NUCLEOTIDE SEQUENCE [LARGE SCALE GENOMIC DNA]</scope>
    <source>
        <strain evidence="2">SC8811_S16_3</strain>
    </source>
</reference>
<comment type="caution">
    <text evidence="2">The sequence shown here is derived from an EMBL/GenBank/DDBJ whole genome shotgun (WGS) entry which is preliminary data.</text>
</comment>
<accession>A0A934KGF1</accession>
<gene>
    <name evidence="2" type="ORF">JF888_07405</name>
</gene>
<organism evidence="2 3">
    <name type="scientific">Candidatus Dormiibacter inghamiae</name>
    <dbReference type="NCBI Taxonomy" id="3127013"/>
    <lineage>
        <taxon>Bacteria</taxon>
        <taxon>Bacillati</taxon>
        <taxon>Candidatus Dormiibacterota</taxon>
        <taxon>Candidatus Dormibacteria</taxon>
        <taxon>Candidatus Dormibacterales</taxon>
        <taxon>Candidatus Dormibacteraceae</taxon>
        <taxon>Candidatus Dormiibacter</taxon>
    </lineage>
</organism>
<dbReference type="PANTHER" id="PTHR35004:SF7">
    <property type="entry name" value="INTEGRASE PROTEIN"/>
    <property type="match status" value="1"/>
</dbReference>